<feature type="non-terminal residue" evidence="1">
    <location>
        <position position="67"/>
    </location>
</feature>
<accession>A0AAD7EPW2</accession>
<name>A0AAD7EPW2_9AGAR</name>
<organism evidence="1 2">
    <name type="scientific">Mycena albidolilacea</name>
    <dbReference type="NCBI Taxonomy" id="1033008"/>
    <lineage>
        <taxon>Eukaryota</taxon>
        <taxon>Fungi</taxon>
        <taxon>Dikarya</taxon>
        <taxon>Basidiomycota</taxon>
        <taxon>Agaricomycotina</taxon>
        <taxon>Agaricomycetes</taxon>
        <taxon>Agaricomycetidae</taxon>
        <taxon>Agaricales</taxon>
        <taxon>Marasmiineae</taxon>
        <taxon>Mycenaceae</taxon>
        <taxon>Mycena</taxon>
    </lineage>
</organism>
<keyword evidence="2" id="KW-1185">Reference proteome</keyword>
<sequence length="67" mass="7923">KIFNMNTYKGHSLPDYLGTILFFGTTDSYSNQPVRIFCLSHSILTIFQGELEHRRVERHYSRTNKNE</sequence>
<comment type="caution">
    <text evidence="1">The sequence shown here is derived from an EMBL/GenBank/DDBJ whole genome shotgun (WGS) entry which is preliminary data.</text>
</comment>
<dbReference type="Proteomes" id="UP001218218">
    <property type="component" value="Unassembled WGS sequence"/>
</dbReference>
<protein>
    <submittedName>
        <fullName evidence="1">Uncharacterized protein</fullName>
    </submittedName>
</protein>
<proteinExistence type="predicted"/>
<feature type="non-terminal residue" evidence="1">
    <location>
        <position position="1"/>
    </location>
</feature>
<dbReference type="EMBL" id="JARIHO010000021">
    <property type="protein sequence ID" value="KAJ7346229.1"/>
    <property type="molecule type" value="Genomic_DNA"/>
</dbReference>
<reference evidence="1" key="1">
    <citation type="submission" date="2023-03" db="EMBL/GenBank/DDBJ databases">
        <title>Massive genome expansion in bonnet fungi (Mycena s.s.) driven by repeated elements and novel gene families across ecological guilds.</title>
        <authorList>
            <consortium name="Lawrence Berkeley National Laboratory"/>
            <person name="Harder C.B."/>
            <person name="Miyauchi S."/>
            <person name="Viragh M."/>
            <person name="Kuo A."/>
            <person name="Thoen E."/>
            <person name="Andreopoulos B."/>
            <person name="Lu D."/>
            <person name="Skrede I."/>
            <person name="Drula E."/>
            <person name="Henrissat B."/>
            <person name="Morin E."/>
            <person name="Kohler A."/>
            <person name="Barry K."/>
            <person name="LaButti K."/>
            <person name="Morin E."/>
            <person name="Salamov A."/>
            <person name="Lipzen A."/>
            <person name="Mereny Z."/>
            <person name="Hegedus B."/>
            <person name="Baldrian P."/>
            <person name="Stursova M."/>
            <person name="Weitz H."/>
            <person name="Taylor A."/>
            <person name="Grigoriev I.V."/>
            <person name="Nagy L.G."/>
            <person name="Martin F."/>
            <person name="Kauserud H."/>
        </authorList>
    </citation>
    <scope>NUCLEOTIDE SEQUENCE</scope>
    <source>
        <strain evidence="1">CBHHK002</strain>
    </source>
</reference>
<dbReference type="AlphaFoldDB" id="A0AAD7EPW2"/>
<evidence type="ECO:0000313" key="2">
    <source>
        <dbReference type="Proteomes" id="UP001218218"/>
    </source>
</evidence>
<evidence type="ECO:0000313" key="1">
    <source>
        <dbReference type="EMBL" id="KAJ7346229.1"/>
    </source>
</evidence>
<gene>
    <name evidence="1" type="ORF">DFH08DRAFT_644693</name>
</gene>